<dbReference type="InterPro" id="IPR039420">
    <property type="entry name" value="WalR-like"/>
</dbReference>
<evidence type="ECO:0000256" key="2">
    <source>
        <dbReference type="ARBA" id="ARBA00023125"/>
    </source>
</evidence>
<sequence>MEQLFARAVIADDEPVLRHHLNKALAEVWPELEIVAAAGNGLEALEAIEQHQPDVVFLDIRMPALDGMSVAASLAELAQVPQIVFTTAYKDYAVNAFEQNAIDYLLKPLSETRLAKACEKVQHRLAEKKARMSPAAALAPQDLGRLIAQLNHLSVPAPVSYLNWVKASRGEDIYVISVADILYFKAEDKYVSVFKRSEHKPGMVDEYVLRIALKSLLEQLDPEQFWQVHRSTIVNVAAIEKVHKDFTGRLFAIVGQQKLPVSRSAQARFKGVI</sequence>
<dbReference type="EMBL" id="CP101509">
    <property type="protein sequence ID" value="UTV30383.1"/>
    <property type="molecule type" value="Genomic_DNA"/>
</dbReference>
<evidence type="ECO:0000259" key="5">
    <source>
        <dbReference type="PROSITE" id="PS50930"/>
    </source>
</evidence>
<dbReference type="Gene3D" id="2.40.50.1020">
    <property type="entry name" value="LytTr DNA-binding domain"/>
    <property type="match status" value="1"/>
</dbReference>
<gene>
    <name evidence="6" type="ORF">NNL38_17555</name>
</gene>
<proteinExistence type="predicted"/>
<organism evidence="6 7">
    <name type="scientific">Photobacterium atrarenae</name>
    <dbReference type="NCBI Taxonomy" id="865757"/>
    <lineage>
        <taxon>Bacteria</taxon>
        <taxon>Pseudomonadati</taxon>
        <taxon>Pseudomonadota</taxon>
        <taxon>Gammaproteobacteria</taxon>
        <taxon>Vibrionales</taxon>
        <taxon>Vibrionaceae</taxon>
        <taxon>Photobacterium</taxon>
    </lineage>
</organism>
<keyword evidence="3" id="KW-0597">Phosphoprotein</keyword>
<evidence type="ECO:0000313" key="6">
    <source>
        <dbReference type="EMBL" id="UTV30383.1"/>
    </source>
</evidence>
<dbReference type="GO" id="GO:0003677">
    <property type="term" value="F:DNA binding"/>
    <property type="evidence" value="ECO:0007669"/>
    <property type="project" value="UniProtKB-KW"/>
</dbReference>
<keyword evidence="2 6" id="KW-0238">DNA-binding</keyword>
<feature type="domain" description="HTH LytTR-type" evidence="5">
    <location>
        <begin position="165"/>
        <end position="273"/>
    </location>
</feature>
<evidence type="ECO:0000256" key="3">
    <source>
        <dbReference type="PROSITE-ProRule" id="PRU00169"/>
    </source>
</evidence>
<name>A0ABY5GM33_9GAMM</name>
<accession>A0ABY5GM33</accession>
<dbReference type="RefSeq" id="WP_255391736.1">
    <property type="nucleotide sequence ID" value="NZ_CP101509.1"/>
</dbReference>
<evidence type="ECO:0000259" key="4">
    <source>
        <dbReference type="PROSITE" id="PS50110"/>
    </source>
</evidence>
<evidence type="ECO:0000256" key="1">
    <source>
        <dbReference type="ARBA" id="ARBA00023012"/>
    </source>
</evidence>
<dbReference type="PANTHER" id="PTHR48111:SF69">
    <property type="entry name" value="RESPONSE REGULATOR RECEIVER"/>
    <property type="match status" value="1"/>
</dbReference>
<dbReference type="PANTHER" id="PTHR48111">
    <property type="entry name" value="REGULATOR OF RPOS"/>
    <property type="match status" value="1"/>
</dbReference>
<feature type="domain" description="Response regulatory" evidence="4">
    <location>
        <begin position="7"/>
        <end position="122"/>
    </location>
</feature>
<keyword evidence="7" id="KW-1185">Reference proteome</keyword>
<dbReference type="Pfam" id="PF00072">
    <property type="entry name" value="Response_reg"/>
    <property type="match status" value="1"/>
</dbReference>
<dbReference type="InterPro" id="IPR011006">
    <property type="entry name" value="CheY-like_superfamily"/>
</dbReference>
<reference evidence="6" key="1">
    <citation type="submission" date="2022-07" db="EMBL/GenBank/DDBJ databases">
        <title>Genome sequencing of Photobacterium atrarenae GJH2-4.</title>
        <authorList>
            <person name="Park S.-J."/>
        </authorList>
    </citation>
    <scope>NUCLEOTIDE SEQUENCE</scope>
    <source>
        <strain evidence="6">GJH2-4</strain>
    </source>
</reference>
<evidence type="ECO:0000313" key="7">
    <source>
        <dbReference type="Proteomes" id="UP001057998"/>
    </source>
</evidence>
<dbReference type="PROSITE" id="PS50930">
    <property type="entry name" value="HTH_LYTTR"/>
    <property type="match status" value="1"/>
</dbReference>
<dbReference type="Proteomes" id="UP001057998">
    <property type="component" value="Chromosome 2"/>
</dbReference>
<dbReference type="Gene3D" id="3.40.50.2300">
    <property type="match status" value="1"/>
</dbReference>
<keyword evidence="1" id="KW-0902">Two-component regulatory system</keyword>
<dbReference type="InterPro" id="IPR007492">
    <property type="entry name" value="LytTR_DNA-bd_dom"/>
</dbReference>
<dbReference type="SMART" id="SM00448">
    <property type="entry name" value="REC"/>
    <property type="match status" value="1"/>
</dbReference>
<dbReference type="InterPro" id="IPR001789">
    <property type="entry name" value="Sig_transdc_resp-reg_receiver"/>
</dbReference>
<dbReference type="CDD" id="cd17532">
    <property type="entry name" value="REC_LytTR_AlgR-like"/>
    <property type="match status" value="1"/>
</dbReference>
<dbReference type="SUPFAM" id="SSF52172">
    <property type="entry name" value="CheY-like"/>
    <property type="match status" value="1"/>
</dbReference>
<dbReference type="SMART" id="SM00850">
    <property type="entry name" value="LytTR"/>
    <property type="match status" value="1"/>
</dbReference>
<dbReference type="Pfam" id="PF04397">
    <property type="entry name" value="LytTR"/>
    <property type="match status" value="1"/>
</dbReference>
<dbReference type="PROSITE" id="PS50110">
    <property type="entry name" value="RESPONSE_REGULATORY"/>
    <property type="match status" value="1"/>
</dbReference>
<feature type="modified residue" description="4-aspartylphosphate" evidence="3">
    <location>
        <position position="59"/>
    </location>
</feature>
<protein>
    <submittedName>
        <fullName evidence="6">LytTR family DNA-binding domain-containing protein</fullName>
    </submittedName>
</protein>